<dbReference type="EMBL" id="CACRXK020012098">
    <property type="protein sequence ID" value="CAB4022688.1"/>
    <property type="molecule type" value="Genomic_DNA"/>
</dbReference>
<protein>
    <submittedName>
        <fullName evidence="1">Uncharacterized protein</fullName>
    </submittedName>
</protein>
<comment type="caution">
    <text evidence="1">The sequence shown here is derived from an EMBL/GenBank/DDBJ whole genome shotgun (WGS) entry which is preliminary data.</text>
</comment>
<gene>
    <name evidence="1" type="ORF">PACLA_8A015758</name>
</gene>
<keyword evidence="2" id="KW-1185">Reference proteome</keyword>
<evidence type="ECO:0000313" key="1">
    <source>
        <dbReference type="EMBL" id="CAB4022688.1"/>
    </source>
</evidence>
<name>A0A6S7KQD4_PARCT</name>
<sequence>MSQLQANFGKTLWCPRSLKFFFLKPDRSIFVYLHFWLLMFFNFQTFGHAIDFCYDGSKE</sequence>
<evidence type="ECO:0000313" key="2">
    <source>
        <dbReference type="Proteomes" id="UP001152795"/>
    </source>
</evidence>
<dbReference type="Proteomes" id="UP001152795">
    <property type="component" value="Unassembled WGS sequence"/>
</dbReference>
<accession>A0A6S7KQD4</accession>
<organism evidence="1 2">
    <name type="scientific">Paramuricea clavata</name>
    <name type="common">Red gorgonian</name>
    <name type="synonym">Violescent sea-whip</name>
    <dbReference type="NCBI Taxonomy" id="317549"/>
    <lineage>
        <taxon>Eukaryota</taxon>
        <taxon>Metazoa</taxon>
        <taxon>Cnidaria</taxon>
        <taxon>Anthozoa</taxon>
        <taxon>Octocorallia</taxon>
        <taxon>Malacalcyonacea</taxon>
        <taxon>Plexauridae</taxon>
        <taxon>Paramuricea</taxon>
    </lineage>
</organism>
<reference evidence="1" key="1">
    <citation type="submission" date="2020-04" db="EMBL/GenBank/DDBJ databases">
        <authorList>
            <person name="Alioto T."/>
            <person name="Alioto T."/>
            <person name="Gomez Garrido J."/>
        </authorList>
    </citation>
    <scope>NUCLEOTIDE SEQUENCE</scope>
    <source>
        <strain evidence="1">A484AB</strain>
    </source>
</reference>
<feature type="non-terminal residue" evidence="1">
    <location>
        <position position="59"/>
    </location>
</feature>
<proteinExistence type="predicted"/>
<dbReference type="AlphaFoldDB" id="A0A6S7KQD4"/>